<feature type="transmembrane region" description="Helical" evidence="5">
    <location>
        <begin position="238"/>
        <end position="262"/>
    </location>
</feature>
<dbReference type="GO" id="GO:0016020">
    <property type="term" value="C:membrane"/>
    <property type="evidence" value="ECO:0007669"/>
    <property type="project" value="UniProtKB-SubCell"/>
</dbReference>
<dbReference type="InterPro" id="IPR027359">
    <property type="entry name" value="Volt_channel_dom_sf"/>
</dbReference>
<dbReference type="AlphaFoldDB" id="A9T5T5"/>
<dbReference type="PANTHER" id="PTHR46988:SF4">
    <property type="entry name" value="ION TRANSPORT DOMAIN-CONTAINING PROTEIN"/>
    <property type="match status" value="1"/>
</dbReference>
<feature type="transmembrane region" description="Helical" evidence="5">
    <location>
        <begin position="99"/>
        <end position="117"/>
    </location>
</feature>
<feature type="transmembrane region" description="Helical" evidence="5">
    <location>
        <begin position="274"/>
        <end position="293"/>
    </location>
</feature>
<feature type="domain" description="Ion transport" evidence="6">
    <location>
        <begin position="442"/>
        <end position="685"/>
    </location>
</feature>
<dbReference type="Gramene" id="Pp3c19_18680V3.1">
    <property type="protein sequence ID" value="Pp3c19_18680V3.1"/>
    <property type="gene ID" value="Pp3c19_18680"/>
</dbReference>
<keyword evidence="2 5" id="KW-0812">Transmembrane</keyword>
<dbReference type="HOGENOM" id="CLU_345588_0_0_1"/>
<evidence type="ECO:0000256" key="2">
    <source>
        <dbReference type="ARBA" id="ARBA00022692"/>
    </source>
</evidence>
<dbReference type="PANTHER" id="PTHR46988">
    <property type="entry name" value="TWO PORE CALCIUM CHANNEL PROTEIN 1"/>
    <property type="match status" value="1"/>
</dbReference>
<feature type="domain" description="Ion transport" evidence="6">
    <location>
        <begin position="149"/>
        <end position="330"/>
    </location>
</feature>
<dbReference type="Pfam" id="PF00520">
    <property type="entry name" value="Ion_trans"/>
    <property type="match status" value="2"/>
</dbReference>
<dbReference type="OrthoDB" id="416585at2759"/>
<dbReference type="STRING" id="3218.A9T5T5"/>
<gene>
    <name evidence="8" type="primary">LOC112295710</name>
    <name evidence="7" type="ORF">PHYPA_024303</name>
</gene>
<dbReference type="InterPro" id="IPR044581">
    <property type="entry name" value="TPC1_plant"/>
</dbReference>
<dbReference type="EnsemblPlants" id="Pp3c19_18680V3.3">
    <property type="protein sequence ID" value="Pp3c19_18680V3.3"/>
    <property type="gene ID" value="Pp3c19_18680"/>
</dbReference>
<dbReference type="EnsemblPlants" id="Pp3c19_18680V3.1">
    <property type="protein sequence ID" value="Pp3c19_18680V3.1"/>
    <property type="gene ID" value="Pp3c19_18680"/>
</dbReference>
<keyword evidence="9" id="KW-1185">Reference proteome</keyword>
<evidence type="ECO:0000313" key="8">
    <source>
        <dbReference type="EnsemblPlants" id="Pp3c19_18680V3.1"/>
    </source>
</evidence>
<evidence type="ECO:0000313" key="7">
    <source>
        <dbReference type="EMBL" id="PNR34486.1"/>
    </source>
</evidence>
<dbReference type="GeneID" id="112295710"/>
<name>A9T5T5_PHYPA</name>
<dbReference type="RefSeq" id="XP_024403337.1">
    <property type="nucleotide sequence ID" value="XM_024547569.2"/>
</dbReference>
<evidence type="ECO:0000256" key="1">
    <source>
        <dbReference type="ARBA" id="ARBA00004141"/>
    </source>
</evidence>
<dbReference type="KEGG" id="ppp:112295710"/>
<accession>A9T5T5</accession>
<dbReference type="Gene3D" id="1.10.287.70">
    <property type="match status" value="2"/>
</dbReference>
<dbReference type="FunFam" id="1.10.287.70:FF:000215">
    <property type="entry name" value="Predicted protein"/>
    <property type="match status" value="1"/>
</dbReference>
<feature type="transmembrane region" description="Helical" evidence="5">
    <location>
        <begin position="532"/>
        <end position="551"/>
    </location>
</feature>
<proteinExistence type="predicted"/>
<dbReference type="GO" id="GO:0005245">
    <property type="term" value="F:voltage-gated calcium channel activity"/>
    <property type="evidence" value="ECO:0007669"/>
    <property type="project" value="InterPro"/>
</dbReference>
<feature type="transmembrane region" description="Helical" evidence="5">
    <location>
        <begin position="571"/>
        <end position="595"/>
    </location>
</feature>
<feature type="transmembrane region" description="Helical" evidence="5">
    <location>
        <begin position="443"/>
        <end position="465"/>
    </location>
</feature>
<feature type="transmembrane region" description="Helical" evidence="5">
    <location>
        <begin position="300"/>
        <end position="325"/>
    </location>
</feature>
<dbReference type="Gene3D" id="1.20.120.350">
    <property type="entry name" value="Voltage-gated potassium channels. Chain C"/>
    <property type="match status" value="1"/>
</dbReference>
<dbReference type="EMBL" id="ABEU02000019">
    <property type="protein sequence ID" value="PNR34486.1"/>
    <property type="molecule type" value="Genomic_DNA"/>
</dbReference>
<reference evidence="8" key="3">
    <citation type="submission" date="2020-12" db="UniProtKB">
        <authorList>
            <consortium name="EnsemblPlants"/>
        </authorList>
    </citation>
    <scope>IDENTIFICATION</scope>
</reference>
<feature type="transmembrane region" description="Helical" evidence="5">
    <location>
        <begin position="656"/>
        <end position="679"/>
    </location>
</feature>
<feature type="transmembrane region" description="Helical" evidence="5">
    <location>
        <begin position="181"/>
        <end position="201"/>
    </location>
</feature>
<dbReference type="PaxDb" id="3218-PP1S170_9V6.1"/>
<protein>
    <recommendedName>
        <fullName evidence="6">Ion transport domain-containing protein</fullName>
    </recommendedName>
</protein>
<feature type="transmembrane region" description="Helical" evidence="5">
    <location>
        <begin position="510"/>
        <end position="527"/>
    </location>
</feature>
<organism evidence="7">
    <name type="scientific">Physcomitrium patens</name>
    <name type="common">Spreading-leaved earth moss</name>
    <name type="synonym">Physcomitrella patens</name>
    <dbReference type="NCBI Taxonomy" id="3218"/>
    <lineage>
        <taxon>Eukaryota</taxon>
        <taxon>Viridiplantae</taxon>
        <taxon>Streptophyta</taxon>
        <taxon>Embryophyta</taxon>
        <taxon>Bryophyta</taxon>
        <taxon>Bryophytina</taxon>
        <taxon>Bryopsida</taxon>
        <taxon>Funariidae</taxon>
        <taxon>Funariales</taxon>
        <taxon>Funariaceae</taxon>
        <taxon>Physcomitrium</taxon>
    </lineage>
</organism>
<evidence type="ECO:0000313" key="9">
    <source>
        <dbReference type="Proteomes" id="UP000006727"/>
    </source>
</evidence>
<comment type="subcellular location">
    <subcellularLocation>
        <location evidence="1">Membrane</location>
        <topology evidence="1">Multi-pass membrane protein</topology>
    </subcellularLocation>
</comment>
<dbReference type="InterPro" id="IPR005821">
    <property type="entry name" value="Ion_trans_dom"/>
</dbReference>
<evidence type="ECO:0000256" key="4">
    <source>
        <dbReference type="ARBA" id="ARBA00023136"/>
    </source>
</evidence>
<reference evidence="7 9" key="2">
    <citation type="journal article" date="2018" name="Plant J.">
        <title>The Physcomitrella patens chromosome-scale assembly reveals moss genome structure and evolution.</title>
        <authorList>
            <person name="Lang D."/>
            <person name="Ullrich K.K."/>
            <person name="Murat F."/>
            <person name="Fuchs J."/>
            <person name="Jenkins J."/>
            <person name="Haas F.B."/>
            <person name="Piednoel M."/>
            <person name="Gundlach H."/>
            <person name="Van Bel M."/>
            <person name="Meyberg R."/>
            <person name="Vives C."/>
            <person name="Morata J."/>
            <person name="Symeonidi A."/>
            <person name="Hiss M."/>
            <person name="Muchero W."/>
            <person name="Kamisugi Y."/>
            <person name="Saleh O."/>
            <person name="Blanc G."/>
            <person name="Decker E.L."/>
            <person name="van Gessel N."/>
            <person name="Grimwood J."/>
            <person name="Hayes R.D."/>
            <person name="Graham S.W."/>
            <person name="Gunter L.E."/>
            <person name="McDaniel S.F."/>
            <person name="Hoernstein S.N.W."/>
            <person name="Larsson A."/>
            <person name="Li F.W."/>
            <person name="Perroud P.F."/>
            <person name="Phillips J."/>
            <person name="Ranjan P."/>
            <person name="Rokshar D.S."/>
            <person name="Rothfels C.J."/>
            <person name="Schneider L."/>
            <person name="Shu S."/>
            <person name="Stevenson D.W."/>
            <person name="Thummler F."/>
            <person name="Tillich M."/>
            <person name="Villarreal Aguilar J.C."/>
            <person name="Widiez T."/>
            <person name="Wong G.K."/>
            <person name="Wymore A."/>
            <person name="Zhang Y."/>
            <person name="Zimmer A.D."/>
            <person name="Quatrano R.S."/>
            <person name="Mayer K.F.X."/>
            <person name="Goodstein D."/>
            <person name="Casacuberta J.M."/>
            <person name="Vandepoele K."/>
            <person name="Reski R."/>
            <person name="Cuming A.C."/>
            <person name="Tuskan G.A."/>
            <person name="Maumus F."/>
            <person name="Salse J."/>
            <person name="Schmutz J."/>
            <person name="Rensing S.A."/>
        </authorList>
    </citation>
    <scope>NUCLEOTIDE SEQUENCE [LARGE SCALE GENOMIC DNA]</scope>
    <source>
        <strain evidence="8 9">cv. Gransden 2004</strain>
    </source>
</reference>
<evidence type="ECO:0000259" key="6">
    <source>
        <dbReference type="Pfam" id="PF00520"/>
    </source>
</evidence>
<dbReference type="FunFam" id="1.20.120.350:FF:000055">
    <property type="entry name" value="Two pore calcium channel protein 1"/>
    <property type="match status" value="1"/>
</dbReference>
<keyword evidence="3 5" id="KW-1133">Transmembrane helix</keyword>
<dbReference type="Gramene" id="Pp3c19_18680V3.3">
    <property type="protein sequence ID" value="Pp3c19_18680V3.3"/>
    <property type="gene ID" value="Pp3c19_18680"/>
</dbReference>
<keyword evidence="4 5" id="KW-0472">Membrane</keyword>
<feature type="transmembrane region" description="Helical" evidence="5">
    <location>
        <begin position="207"/>
        <end position="226"/>
    </location>
</feature>
<dbReference type="eggNOG" id="KOG2301">
    <property type="taxonomic scope" value="Eukaryota"/>
</dbReference>
<evidence type="ECO:0000256" key="3">
    <source>
        <dbReference type="ARBA" id="ARBA00022989"/>
    </source>
</evidence>
<sequence>MRKKVRKKTPLPEIQEEGLLTPLRRGQSAYVQSTSMDFRKFAADLEFGPQSESSLTSHVEMAAALVDQAMLGRWMPLAVVYHKDYESAKRAFLMYHRLSLVRGLIYFILMILPFFEIPAWCDGNLPKPCGDPRKYPLSGLPFIQPWISASIQVLCVSVLIWSCGLQWHFLRSQFWLNRVGVYKVVVLVLMVISTAASSFGLSDLRGINVSMYIRLLVPIVFSRAIRGCFRMTMRIINTFLDIAVLVGTFVLISAWLATAIFSETSVEFKDFSTSLLNLFVLLTTANNPVIWASTYNANRFAFFFFFFYLVLGLYFLMNLAFSLIYSNYKAQMAVEVAKRITARQGNLRAAFSLLDTRHQEWIDGATMIALFLAIGRYRHIPDVRARASRLFLALNKRGDFKIWSDEFEELCDVIAKEVERQPESALLKRRRSNPDMHFVKHPFYNYVIWALTLCSLSFAIAALNVSGTVKELLINLEFLFGWIFVMDGVLKIYGQGWKSYWHTHVNRFDFIVTILILAVQAASLFYVDVRSWVTYLIIARCFRVLALVTMISRWRLMGETLVHVIPATAPILALQFLVCSFFSLLGMHLFGGLIYKDNPALKDTEYERHQFYAFNFNDYAAGMATCFNLCVVNKWYVFMDAYAAVTGTRLSRAYFIAFWAIAVAFTLNVVVAFFAEAFTSQMEKAEKLKAREKRRSEEALLSPGAALLRKKSIGTERGLPQRTAKSLSYYDLYEDIVKKT</sequence>
<evidence type="ECO:0000256" key="5">
    <source>
        <dbReference type="SAM" id="Phobius"/>
    </source>
</evidence>
<feature type="transmembrane region" description="Helical" evidence="5">
    <location>
        <begin position="146"/>
        <end position="169"/>
    </location>
</feature>
<dbReference type="SUPFAM" id="SSF81324">
    <property type="entry name" value="Voltage-gated potassium channels"/>
    <property type="match status" value="1"/>
</dbReference>
<dbReference type="FunFam" id="1.10.287.70:FF:000241">
    <property type="entry name" value="Predicted protein"/>
    <property type="match status" value="1"/>
</dbReference>
<dbReference type="Proteomes" id="UP000006727">
    <property type="component" value="Chromosome 19"/>
</dbReference>
<feature type="transmembrane region" description="Helical" evidence="5">
    <location>
        <begin position="472"/>
        <end position="490"/>
    </location>
</feature>
<reference evidence="7 9" key="1">
    <citation type="journal article" date="2008" name="Science">
        <title>The Physcomitrella genome reveals evolutionary insights into the conquest of land by plants.</title>
        <authorList>
            <person name="Rensing S."/>
            <person name="Lang D."/>
            <person name="Zimmer A."/>
            <person name="Terry A."/>
            <person name="Salamov A."/>
            <person name="Shapiro H."/>
            <person name="Nishiyama T."/>
            <person name="Perroud P.-F."/>
            <person name="Lindquist E."/>
            <person name="Kamisugi Y."/>
            <person name="Tanahashi T."/>
            <person name="Sakakibara K."/>
            <person name="Fujita T."/>
            <person name="Oishi K."/>
            <person name="Shin-I T."/>
            <person name="Kuroki Y."/>
            <person name="Toyoda A."/>
            <person name="Suzuki Y."/>
            <person name="Hashimoto A."/>
            <person name="Yamaguchi K."/>
            <person name="Sugano A."/>
            <person name="Kohara Y."/>
            <person name="Fujiyama A."/>
            <person name="Anterola A."/>
            <person name="Aoki S."/>
            <person name="Ashton N."/>
            <person name="Barbazuk W.B."/>
            <person name="Barker E."/>
            <person name="Bennetzen J."/>
            <person name="Bezanilla M."/>
            <person name="Blankenship R."/>
            <person name="Cho S.H."/>
            <person name="Dutcher S."/>
            <person name="Estelle M."/>
            <person name="Fawcett J.A."/>
            <person name="Gundlach H."/>
            <person name="Hanada K."/>
            <person name="Heyl A."/>
            <person name="Hicks K.A."/>
            <person name="Hugh J."/>
            <person name="Lohr M."/>
            <person name="Mayer K."/>
            <person name="Melkozernov A."/>
            <person name="Murata T."/>
            <person name="Nelson D."/>
            <person name="Pils B."/>
            <person name="Prigge M."/>
            <person name="Reiss B."/>
            <person name="Renner T."/>
            <person name="Rombauts S."/>
            <person name="Rushton P."/>
            <person name="Sanderfoot A."/>
            <person name="Schween G."/>
            <person name="Shiu S.-H."/>
            <person name="Stueber K."/>
            <person name="Theodoulou F.L."/>
            <person name="Tu H."/>
            <person name="Van de Peer Y."/>
            <person name="Verrier P.J."/>
            <person name="Waters E."/>
            <person name="Wood A."/>
            <person name="Yang L."/>
            <person name="Cove D."/>
            <person name="Cuming A."/>
            <person name="Hasebe M."/>
            <person name="Lucas S."/>
            <person name="Mishler D.B."/>
            <person name="Reski R."/>
            <person name="Grigoriev I."/>
            <person name="Quatrano R.S."/>
            <person name="Boore J.L."/>
        </authorList>
    </citation>
    <scope>NUCLEOTIDE SEQUENCE [LARGE SCALE GENOMIC DNA]</scope>
    <source>
        <strain evidence="8 9">cv. Gransden 2004</strain>
    </source>
</reference>
<feature type="transmembrane region" description="Helical" evidence="5">
    <location>
        <begin position="616"/>
        <end position="636"/>
    </location>
</feature>